<dbReference type="SUPFAM" id="SSF46689">
    <property type="entry name" value="Homeodomain-like"/>
    <property type="match status" value="1"/>
</dbReference>
<dbReference type="Pfam" id="PF01710">
    <property type="entry name" value="HTH_Tnp_IS630"/>
    <property type="match status" value="1"/>
</dbReference>
<protein>
    <recommendedName>
        <fullName evidence="1">Transposase Synechocystis PCC 6803 domain-containing protein</fullName>
    </recommendedName>
</protein>
<dbReference type="InterPro" id="IPR009057">
    <property type="entry name" value="Homeodomain-like_sf"/>
</dbReference>
<accession>A0ABX1VDG5</accession>
<keyword evidence="3" id="KW-1185">Reference proteome</keyword>
<evidence type="ECO:0000313" key="2">
    <source>
        <dbReference type="EMBL" id="NNJ26006.1"/>
    </source>
</evidence>
<proteinExistence type="predicted"/>
<dbReference type="Proteomes" id="UP000609651">
    <property type="component" value="Unassembled WGS sequence"/>
</dbReference>
<sequence>MFAYSKKFRRDVLAACDAGEGTRAVALKFDVSESWVRRIKQDRRERGKVAPATTRNRTPTWHAWADWLKAKIADRPDAYLRELKAELKAERGVEASETLIARALKGLGITRKKRR</sequence>
<reference evidence="2 3" key="1">
    <citation type="journal article" date="2020" name="Syst. Appl. Microbiol.">
        <title>Alienimonas chondri sp. nov., a novel planctomycete isolated from the biofilm of the red alga Chondrus crispus.</title>
        <authorList>
            <person name="Vitorino I."/>
            <person name="Albuquerque L."/>
            <person name="Wiegand S."/>
            <person name="Kallscheuer N."/>
            <person name="da Costa M.S."/>
            <person name="Lobo-da-Cunha A."/>
            <person name="Jogler C."/>
            <person name="Lage O.M."/>
        </authorList>
    </citation>
    <scope>NUCLEOTIDE SEQUENCE [LARGE SCALE GENOMIC DNA]</scope>
    <source>
        <strain evidence="2 3">LzC2</strain>
    </source>
</reference>
<dbReference type="RefSeq" id="WP_171186598.1">
    <property type="nucleotide sequence ID" value="NZ_WTPX01000058.1"/>
</dbReference>
<dbReference type="InterPro" id="IPR002622">
    <property type="entry name" value="Transposase_14"/>
</dbReference>
<gene>
    <name evidence="2" type="ORF">LzC2_20850</name>
</gene>
<evidence type="ECO:0000259" key="1">
    <source>
        <dbReference type="Pfam" id="PF01710"/>
    </source>
</evidence>
<comment type="caution">
    <text evidence="2">The sequence shown here is derived from an EMBL/GenBank/DDBJ whole genome shotgun (WGS) entry which is preliminary data.</text>
</comment>
<name>A0ABX1VDG5_9PLAN</name>
<evidence type="ECO:0000313" key="3">
    <source>
        <dbReference type="Proteomes" id="UP000609651"/>
    </source>
</evidence>
<feature type="domain" description="Transposase Synechocystis PCC 6803" evidence="1">
    <location>
        <begin position="3"/>
        <end position="114"/>
    </location>
</feature>
<dbReference type="EMBL" id="WTPX01000058">
    <property type="protein sequence ID" value="NNJ26006.1"/>
    <property type="molecule type" value="Genomic_DNA"/>
</dbReference>
<organism evidence="2 3">
    <name type="scientific">Alienimonas chondri</name>
    <dbReference type="NCBI Taxonomy" id="2681879"/>
    <lineage>
        <taxon>Bacteria</taxon>
        <taxon>Pseudomonadati</taxon>
        <taxon>Planctomycetota</taxon>
        <taxon>Planctomycetia</taxon>
        <taxon>Planctomycetales</taxon>
        <taxon>Planctomycetaceae</taxon>
        <taxon>Alienimonas</taxon>
    </lineage>
</organism>